<dbReference type="OrthoDB" id="9812744at2"/>
<dbReference type="Gene3D" id="1.10.3210.10">
    <property type="entry name" value="Hypothetical protein af1432"/>
    <property type="match status" value="2"/>
</dbReference>
<sequence>MLTKKLALKIFEGFSIERWNDLVRPLELIEMDKAAEKMVLAYIIGKFEEMRGNCVDWDWMIHAALFDLLRKIALCDIKSPVQRMIRREYPEEYRKLNEWVVEQYRCILTDPQLFGRFEEYVTGTEPAAGTVQGRTMRVFRAAHKFSTMREFEMLSVVNEEFRLAHIAKELNRDIEEYLDLRGLQLLITKQRPYDFLMMIEQLRFQTRWNQTPRVPKTSVLGHSFFVAVVTLLLERNSGAEFCAARRYNNFFSALFHDLPEAVTRDIISPVKQATDGLPSIVKRIEEEIVAKELEPLMDPFFKDELLYFTSDEFANRICVPRADTLFAADLPPAITGMPVGSTQFVSFEDLNTLYNSPEFLPVDGKLVRVADHIAAFLEADSSIAHGTTSSHLRDGRSNLLKLYQVGNPVSGVDVAAFFAEFL</sequence>
<dbReference type="Proteomes" id="UP000006546">
    <property type="component" value="Chromosome"/>
</dbReference>
<dbReference type="STRING" id="906968.Trebr_1596"/>
<name>F4LPM3_TREBD</name>
<keyword evidence="3" id="KW-1185">Reference proteome</keyword>
<protein>
    <recommendedName>
        <fullName evidence="1">HD domain-containing protein</fullName>
    </recommendedName>
</protein>
<accession>F4LPM3</accession>
<dbReference type="KEGG" id="tbe:Trebr_1596"/>
<gene>
    <name evidence="2" type="ordered locus">Trebr_1596</name>
</gene>
<dbReference type="EMBL" id="CP002696">
    <property type="protein sequence ID" value="AEE17019.1"/>
    <property type="molecule type" value="Genomic_DNA"/>
</dbReference>
<dbReference type="AlphaFoldDB" id="F4LPM3"/>
<feature type="domain" description="HD" evidence="1">
    <location>
        <begin position="199"/>
        <end position="395"/>
    </location>
</feature>
<evidence type="ECO:0000313" key="3">
    <source>
        <dbReference type="Proteomes" id="UP000006546"/>
    </source>
</evidence>
<evidence type="ECO:0000259" key="1">
    <source>
        <dbReference type="Pfam" id="PF13023"/>
    </source>
</evidence>
<reference evidence="3" key="1">
    <citation type="submission" date="2011-04" db="EMBL/GenBank/DDBJ databases">
        <title>The complete genome of Treponema brennaborense DSM 12168.</title>
        <authorList>
            <person name="Lucas S."/>
            <person name="Han J."/>
            <person name="Lapidus A."/>
            <person name="Bruce D."/>
            <person name="Goodwin L."/>
            <person name="Pitluck S."/>
            <person name="Peters L."/>
            <person name="Kyrpides N."/>
            <person name="Mavromatis K."/>
            <person name="Ivanova N."/>
            <person name="Mikhailova N."/>
            <person name="Pagani I."/>
            <person name="Teshima H."/>
            <person name="Detter J.C."/>
            <person name="Tapia R."/>
            <person name="Han C."/>
            <person name="Land M."/>
            <person name="Hauser L."/>
            <person name="Markowitz V."/>
            <person name="Cheng J.-F."/>
            <person name="Hugenholtz P."/>
            <person name="Woyke T."/>
            <person name="Wu D."/>
            <person name="Gronow S."/>
            <person name="Wellnitz S."/>
            <person name="Brambilla E."/>
            <person name="Klenk H.-P."/>
            <person name="Eisen J.A."/>
        </authorList>
    </citation>
    <scope>NUCLEOTIDE SEQUENCE [LARGE SCALE GENOMIC DNA]</scope>
    <source>
        <strain evidence="3">DSM 12168 / CIP 105900 / DD5/3</strain>
    </source>
</reference>
<dbReference type="HOGENOM" id="CLU_672030_0_0_12"/>
<proteinExistence type="predicted"/>
<dbReference type="Pfam" id="PF13023">
    <property type="entry name" value="HD_3"/>
    <property type="match status" value="1"/>
</dbReference>
<dbReference type="RefSeq" id="WP_013758724.1">
    <property type="nucleotide sequence ID" value="NC_015500.1"/>
</dbReference>
<evidence type="ECO:0000313" key="2">
    <source>
        <dbReference type="EMBL" id="AEE17019.1"/>
    </source>
</evidence>
<dbReference type="eggNOG" id="COG1896">
    <property type="taxonomic scope" value="Bacteria"/>
</dbReference>
<dbReference type="InterPro" id="IPR006674">
    <property type="entry name" value="HD_domain"/>
</dbReference>
<dbReference type="SUPFAM" id="SSF109604">
    <property type="entry name" value="HD-domain/PDEase-like"/>
    <property type="match status" value="1"/>
</dbReference>
<organism evidence="2 3">
    <name type="scientific">Treponema brennaborense (strain DSM 12168 / CIP 105900 / DD5/3)</name>
    <dbReference type="NCBI Taxonomy" id="906968"/>
    <lineage>
        <taxon>Bacteria</taxon>
        <taxon>Pseudomonadati</taxon>
        <taxon>Spirochaetota</taxon>
        <taxon>Spirochaetia</taxon>
        <taxon>Spirochaetales</taxon>
        <taxon>Treponemataceae</taxon>
        <taxon>Treponema</taxon>
    </lineage>
</organism>